<evidence type="ECO:0000256" key="3">
    <source>
        <dbReference type="PROSITE-ProRule" id="PRU00023"/>
    </source>
</evidence>
<gene>
    <name evidence="4" type="ORF">LOD99_2542</name>
</gene>
<keyword evidence="5" id="KW-1185">Reference proteome</keyword>
<dbReference type="SMART" id="SM00248">
    <property type="entry name" value="ANK"/>
    <property type="match status" value="3"/>
</dbReference>
<dbReference type="AlphaFoldDB" id="A0AAV7K3G8"/>
<dbReference type="InterPro" id="IPR036770">
    <property type="entry name" value="Ankyrin_rpt-contain_sf"/>
</dbReference>
<accession>A0AAV7K3G8</accession>
<dbReference type="PANTHER" id="PTHR24198">
    <property type="entry name" value="ANKYRIN REPEAT AND PROTEIN KINASE DOMAIN-CONTAINING PROTEIN"/>
    <property type="match status" value="1"/>
</dbReference>
<evidence type="ECO:0000256" key="1">
    <source>
        <dbReference type="ARBA" id="ARBA00022737"/>
    </source>
</evidence>
<feature type="repeat" description="ANK" evidence="3">
    <location>
        <begin position="59"/>
        <end position="91"/>
    </location>
</feature>
<evidence type="ECO:0000313" key="5">
    <source>
        <dbReference type="Proteomes" id="UP001165289"/>
    </source>
</evidence>
<dbReference type="PROSITE" id="PS50088">
    <property type="entry name" value="ANK_REPEAT"/>
    <property type="match status" value="2"/>
</dbReference>
<keyword evidence="2 3" id="KW-0040">ANK repeat</keyword>
<dbReference type="PANTHER" id="PTHR24198:SF165">
    <property type="entry name" value="ANKYRIN REPEAT-CONTAINING PROTEIN-RELATED"/>
    <property type="match status" value="1"/>
</dbReference>
<dbReference type="SUPFAM" id="SSF48403">
    <property type="entry name" value="Ankyrin repeat"/>
    <property type="match status" value="1"/>
</dbReference>
<dbReference type="Pfam" id="PF00023">
    <property type="entry name" value="Ank"/>
    <property type="match status" value="1"/>
</dbReference>
<dbReference type="Gene3D" id="1.25.40.20">
    <property type="entry name" value="Ankyrin repeat-containing domain"/>
    <property type="match status" value="1"/>
</dbReference>
<comment type="caution">
    <text evidence="4">The sequence shown here is derived from an EMBL/GenBank/DDBJ whole genome shotgun (WGS) entry which is preliminary data.</text>
</comment>
<dbReference type="EMBL" id="JAKMXF010000210">
    <property type="protein sequence ID" value="KAI6655254.1"/>
    <property type="molecule type" value="Genomic_DNA"/>
</dbReference>
<dbReference type="PROSITE" id="PS50297">
    <property type="entry name" value="ANK_REP_REGION"/>
    <property type="match status" value="2"/>
</dbReference>
<dbReference type="InterPro" id="IPR002110">
    <property type="entry name" value="Ankyrin_rpt"/>
</dbReference>
<dbReference type="PRINTS" id="PR01415">
    <property type="entry name" value="ANKYRIN"/>
</dbReference>
<name>A0AAV7K3G8_9METZ</name>
<protein>
    <submittedName>
        <fullName evidence="4">Uncharacterized protein</fullName>
    </submittedName>
</protein>
<evidence type="ECO:0000313" key="4">
    <source>
        <dbReference type="EMBL" id="KAI6655254.1"/>
    </source>
</evidence>
<proteinExistence type="predicted"/>
<organism evidence="4 5">
    <name type="scientific">Oopsacas minuta</name>
    <dbReference type="NCBI Taxonomy" id="111878"/>
    <lineage>
        <taxon>Eukaryota</taxon>
        <taxon>Metazoa</taxon>
        <taxon>Porifera</taxon>
        <taxon>Hexactinellida</taxon>
        <taxon>Hexasterophora</taxon>
        <taxon>Lyssacinosida</taxon>
        <taxon>Leucopsacidae</taxon>
        <taxon>Oopsacas</taxon>
    </lineage>
</organism>
<evidence type="ECO:0000256" key="2">
    <source>
        <dbReference type="ARBA" id="ARBA00023043"/>
    </source>
</evidence>
<feature type="repeat" description="ANK" evidence="3">
    <location>
        <begin position="25"/>
        <end position="47"/>
    </location>
</feature>
<dbReference type="Pfam" id="PF12796">
    <property type="entry name" value="Ank_2"/>
    <property type="match status" value="1"/>
</dbReference>
<reference evidence="4 5" key="1">
    <citation type="journal article" date="2023" name="BMC Biol.">
        <title>The compact genome of the sponge Oopsacas minuta (Hexactinellida) is lacking key metazoan core genes.</title>
        <authorList>
            <person name="Santini S."/>
            <person name="Schenkelaars Q."/>
            <person name="Jourda C."/>
            <person name="Duchesne M."/>
            <person name="Belahbib H."/>
            <person name="Rocher C."/>
            <person name="Selva M."/>
            <person name="Riesgo A."/>
            <person name="Vervoort M."/>
            <person name="Leys S.P."/>
            <person name="Kodjabachian L."/>
            <person name="Le Bivic A."/>
            <person name="Borchiellini C."/>
            <person name="Claverie J.M."/>
            <person name="Renard E."/>
        </authorList>
    </citation>
    <scope>NUCLEOTIDE SEQUENCE [LARGE SCALE GENOMIC DNA]</scope>
    <source>
        <strain evidence="4">SPO-2</strain>
    </source>
</reference>
<keyword evidence="1" id="KW-0677">Repeat</keyword>
<sequence length="131" mass="14622">MLQYVFMPNVVIQNCGRDVNIPDTSGWSPLHLACHDGTSESVQLLISSKYCDVNLLDLHSASPLHNCVFANRPDLIKKLIEAGANPNCQDKSKRAPLHYAIERGYTECAHMLQKSNTPLKGKTLLHNLRNL</sequence>
<dbReference type="Proteomes" id="UP001165289">
    <property type="component" value="Unassembled WGS sequence"/>
</dbReference>